<dbReference type="Proteomes" id="UP000549394">
    <property type="component" value="Unassembled WGS sequence"/>
</dbReference>
<evidence type="ECO:0000256" key="3">
    <source>
        <dbReference type="ARBA" id="ARBA00014587"/>
    </source>
</evidence>
<dbReference type="InterPro" id="IPR027417">
    <property type="entry name" value="P-loop_NTPase"/>
</dbReference>
<evidence type="ECO:0000256" key="2">
    <source>
        <dbReference type="ARBA" id="ARBA00005290"/>
    </source>
</evidence>
<evidence type="ECO:0000256" key="7">
    <source>
        <dbReference type="RuleBase" id="RU365059"/>
    </source>
</evidence>
<evidence type="ECO:0000313" key="8">
    <source>
        <dbReference type="EMBL" id="CAD5114930.1"/>
    </source>
</evidence>
<accession>A0A7I8VI37</accession>
<keyword evidence="4 7" id="KW-0547">Nucleotide-binding</keyword>
<dbReference type="GO" id="GO:0005525">
    <property type="term" value="F:GTP binding"/>
    <property type="evidence" value="ECO:0007669"/>
    <property type="project" value="UniProtKB-KW"/>
</dbReference>
<dbReference type="InterPro" id="IPR030228">
    <property type="entry name" value="Gpn3"/>
</dbReference>
<dbReference type="InterPro" id="IPR004130">
    <property type="entry name" value="Gpn"/>
</dbReference>
<evidence type="ECO:0000256" key="1">
    <source>
        <dbReference type="ARBA" id="ARBA00002411"/>
    </source>
</evidence>
<evidence type="ECO:0000256" key="5">
    <source>
        <dbReference type="ARBA" id="ARBA00022801"/>
    </source>
</evidence>
<protein>
    <recommendedName>
        <fullName evidence="3 7">GPN-loop GTPase 3</fullName>
    </recommendedName>
</protein>
<keyword evidence="9" id="KW-1185">Reference proteome</keyword>
<dbReference type="OrthoDB" id="5839at2759"/>
<dbReference type="CDD" id="cd17872">
    <property type="entry name" value="GPN3"/>
    <property type="match status" value="1"/>
</dbReference>
<organism evidence="8 9">
    <name type="scientific">Dimorphilus gyrociliatus</name>
    <dbReference type="NCBI Taxonomy" id="2664684"/>
    <lineage>
        <taxon>Eukaryota</taxon>
        <taxon>Metazoa</taxon>
        <taxon>Spiralia</taxon>
        <taxon>Lophotrochozoa</taxon>
        <taxon>Annelida</taxon>
        <taxon>Polychaeta</taxon>
        <taxon>Polychaeta incertae sedis</taxon>
        <taxon>Dinophilidae</taxon>
        <taxon>Dimorphilus</taxon>
    </lineage>
</organism>
<comment type="caution">
    <text evidence="8">The sequence shown here is derived from an EMBL/GenBank/DDBJ whole genome shotgun (WGS) entry which is preliminary data.</text>
</comment>
<sequence>MPRYGQLVIGPAGSGKSSYCTTIVHHCEVIKRTIHVINLDPAAEKFDYPVAADIRDLIQLEDAMEDESLQYGPNGGLIFCMEYFAKNLDWLEEQLGEHEDDYYLFDCPGQIELYSHIPVMKELVTKLANMNFRMCSVFLIDSQFMVEPLKYVSGVMAALSAMVILETTHVNLITKIDLLDKHSRREMERLLDSDLKTLVQEKSNDKFNEKYSKLSCGIADIVSRKNIVTY</sequence>
<evidence type="ECO:0000256" key="6">
    <source>
        <dbReference type="ARBA" id="ARBA00023134"/>
    </source>
</evidence>
<comment type="subunit">
    <text evidence="7">Binds to RNA polymerase II (RNAPII).</text>
</comment>
<keyword evidence="5 7" id="KW-0378">Hydrolase</keyword>
<evidence type="ECO:0000313" key="9">
    <source>
        <dbReference type="Proteomes" id="UP000549394"/>
    </source>
</evidence>
<comment type="function">
    <text evidence="1">Small GTPase required for proper localization of RNA polymerase II (RNAPII). May act at an RNAP assembly step prior to nuclear import.</text>
</comment>
<dbReference type="PANTHER" id="PTHR21231:SF7">
    <property type="entry name" value="GPN-LOOP GTPASE 3"/>
    <property type="match status" value="1"/>
</dbReference>
<proteinExistence type="inferred from homology"/>
<name>A0A7I8VI37_9ANNE</name>
<dbReference type="PANTHER" id="PTHR21231">
    <property type="entry name" value="XPA-BINDING PROTEIN 1-RELATED"/>
    <property type="match status" value="1"/>
</dbReference>
<dbReference type="SUPFAM" id="SSF52540">
    <property type="entry name" value="P-loop containing nucleoside triphosphate hydrolases"/>
    <property type="match status" value="1"/>
</dbReference>
<comment type="function">
    <text evidence="7">Small GTPase required for proper nuclear import of RNA polymerase II and III (RNAPII and RNAPIII). May act at an RNAP assembly step prior to nuclear import.</text>
</comment>
<dbReference type="AlphaFoldDB" id="A0A7I8VI37"/>
<reference evidence="8 9" key="1">
    <citation type="submission" date="2020-08" db="EMBL/GenBank/DDBJ databases">
        <authorList>
            <person name="Hejnol A."/>
        </authorList>
    </citation>
    <scope>NUCLEOTIDE SEQUENCE [LARGE SCALE GENOMIC DNA]</scope>
</reference>
<dbReference type="Gene3D" id="3.40.50.300">
    <property type="entry name" value="P-loop containing nucleotide triphosphate hydrolases"/>
    <property type="match status" value="1"/>
</dbReference>
<dbReference type="EMBL" id="CAJFCJ010000005">
    <property type="protein sequence ID" value="CAD5114930.1"/>
    <property type="molecule type" value="Genomic_DNA"/>
</dbReference>
<gene>
    <name evidence="8" type="ORF">DGYR_LOCUS3730</name>
</gene>
<dbReference type="Pfam" id="PF03029">
    <property type="entry name" value="ATP_bind_1"/>
    <property type="match status" value="1"/>
</dbReference>
<evidence type="ECO:0000256" key="4">
    <source>
        <dbReference type="ARBA" id="ARBA00022741"/>
    </source>
</evidence>
<keyword evidence="6 7" id="KW-0342">GTP-binding</keyword>
<dbReference type="GO" id="GO:0003924">
    <property type="term" value="F:GTPase activity"/>
    <property type="evidence" value="ECO:0007669"/>
    <property type="project" value="TreeGrafter"/>
</dbReference>
<comment type="similarity">
    <text evidence="2 7">Belongs to the GPN-loop GTPase family.</text>
</comment>